<dbReference type="RefSeq" id="WP_395512775.1">
    <property type="nucleotide sequence ID" value="NZ_JBBDHD010000108.1"/>
</dbReference>
<proteinExistence type="predicted"/>
<evidence type="ECO:0008006" key="3">
    <source>
        <dbReference type="Google" id="ProtNLM"/>
    </source>
</evidence>
<dbReference type="Proteomes" id="UP001610631">
    <property type="component" value="Unassembled WGS sequence"/>
</dbReference>
<organism evidence="1 2">
    <name type="scientific">Streptomyces racemochromogenes</name>
    <dbReference type="NCBI Taxonomy" id="67353"/>
    <lineage>
        <taxon>Bacteria</taxon>
        <taxon>Bacillati</taxon>
        <taxon>Actinomycetota</taxon>
        <taxon>Actinomycetes</taxon>
        <taxon>Kitasatosporales</taxon>
        <taxon>Streptomycetaceae</taxon>
        <taxon>Streptomyces</taxon>
    </lineage>
</organism>
<reference evidence="1 2" key="1">
    <citation type="submission" date="2024-03" db="EMBL/GenBank/DDBJ databases">
        <title>Whole genome sequencing of Streptomyces racemochromogenes, to identify antimicrobial biosynthetic gene clusters.</title>
        <authorList>
            <person name="Suryawanshi P."/>
            <person name="Krishnaraj P.U."/>
            <person name="Arun Y.P."/>
            <person name="Suryawanshi M.P."/>
            <person name="Rakshit O."/>
        </authorList>
    </citation>
    <scope>NUCLEOTIDE SEQUENCE [LARGE SCALE GENOMIC DNA]</scope>
    <source>
        <strain evidence="1 2">AUDT626</strain>
    </source>
</reference>
<dbReference type="EMBL" id="JBBDHD010000108">
    <property type="protein sequence ID" value="MFH7599113.1"/>
    <property type="molecule type" value="Genomic_DNA"/>
</dbReference>
<sequence length="678" mass="67671">MTTVTRPTAVRRLRPGVAVTPLRAGLHLRGRGGSLTLEGSDALPALWKLLEEPLREGRLEDLLARMAPGSAVRGAVDALLRQLEAHGLLAAGEAGPPAPGPVGQWLEESAGRPAASAAALAATRAEVLAADPDAALARAAGQALAHGGLPVAYTADPGLPAGRVLLRVHGDGPDRAVAAGRCGGGGYATAPGSPAQARSDARALEARLGPAAQEAAPAAFLPLLAGTAAHRLLCAAAGLADPATEGGDERLLPGLPAVLLADARPLRADYRSWLGPERLDADRRTGLAPARTLGEALRRLDALGDGRCGVLPGPEPADLGQLPVPLARCVLPGDGVPGASLTGGAPRLDLARLELFCRAAELLLGEGFVIGADPGHARGRALRAAAARLPGGAAVPEERWSAHPQARHWWTTLTVRLGVPARLEVVRAAPGEEVYRAVVHRAGAPAAAPPLGEAVEATPGDAAAFAALAAVSALTAPTPPAPTTTPTPPAPAVPAVTGPVGRRVPPSGGAVAPLATAGARIAAWEDAGWTNGWMADVAGREEAFQAALHRLTGSGLPDVADAVGPSDRGEPADGVALSGAVVRGDAVGLAGRAGPPDGLEPLDPVGDGVAPPGVLGPWDGVGPVDRVGIRGVLRGVGSLGLPAPSGPGSLGAAGVRELVSQLRAFGFAVVDITGKEAP</sequence>
<name>A0ABW7PLE0_9ACTN</name>
<evidence type="ECO:0000313" key="1">
    <source>
        <dbReference type="EMBL" id="MFH7599113.1"/>
    </source>
</evidence>
<gene>
    <name evidence="1" type="ORF">WDV06_29055</name>
</gene>
<comment type="caution">
    <text evidence="1">The sequence shown here is derived from an EMBL/GenBank/DDBJ whole genome shotgun (WGS) entry which is preliminary data.</text>
</comment>
<accession>A0ABW7PLE0</accession>
<keyword evidence="2" id="KW-1185">Reference proteome</keyword>
<protein>
    <recommendedName>
        <fullName evidence="3">YcaO domain-containing protein</fullName>
    </recommendedName>
</protein>
<evidence type="ECO:0000313" key="2">
    <source>
        <dbReference type="Proteomes" id="UP001610631"/>
    </source>
</evidence>